<dbReference type="InterPro" id="IPR032821">
    <property type="entry name" value="PKS_assoc"/>
</dbReference>
<feature type="compositionally biased region" description="Polar residues" evidence="8">
    <location>
        <begin position="1288"/>
        <end position="1297"/>
    </location>
</feature>
<keyword evidence="3" id="KW-0596">Phosphopantetheine</keyword>
<dbReference type="FunFam" id="3.40.47.10:FF:000019">
    <property type="entry name" value="Polyketide synthase type I"/>
    <property type="match status" value="1"/>
</dbReference>
<evidence type="ECO:0000256" key="1">
    <source>
        <dbReference type="ARBA" id="ARBA00004496"/>
    </source>
</evidence>
<evidence type="ECO:0000313" key="12">
    <source>
        <dbReference type="Proteomes" id="UP000502508"/>
    </source>
</evidence>
<evidence type="ECO:0000256" key="4">
    <source>
        <dbReference type="ARBA" id="ARBA00022490"/>
    </source>
</evidence>
<dbReference type="GO" id="GO:0005886">
    <property type="term" value="C:plasma membrane"/>
    <property type="evidence" value="ECO:0007669"/>
    <property type="project" value="TreeGrafter"/>
</dbReference>
<sequence>MAAAPDSPLGIVHAWSYAAPSADSAVTEEHLTFGFGSLLVLYSTLANRSSTAPIRLVYAHPPGAPAYAALGSFHRVMTTEHPSYRASTVELPVEDGLRRWPETASRRLLAELAATSAGGDQVRYGDSGRQTLELAEHTLAGGPPPAQGGVYLLTGALGGLGRIVARHLAQRRQARLVLSGRSALDQRGADFLRELETAGGRAVYLAADCATEEGARLLVDEAVSRFGRLDGVVHLAGVLRDGLLIGKRPGDADAVLAPKVWGAYHLDRATRDLPLDFFAMYSSATSVMGVTGQSDYAYANGFLNWFAGWREERRRAGERSGASVAVAWPLWQSDGMDVNGASKAWIEENLGWVPLPPEPGTALFEASLHQGATQLTVFHGHRERILRTVGLARPLDAAPQPPVEVTTDAPQGVGIDTAAGRALLAHLRQIVAEQLKLPIDRLDPRARFERLGLESVMVMNVTSRLGEVFGDLPKTLFFEYQTLADLTRHLLDRYPAAVRARFGTAEPVVPDLGRPPAGEAVRPVRREPGPMGDRDEPIAVVGLSGRYPMARTLDEFWENLRQGRDCITEIPASRWNHDLYFAPGASDAAKAYCKWGGFLDGVDEFDPLFFGISPHEARLMDPQERLFLQTAWHTLEDAGYARAALNGSRVGVFVGVMYNQYQLYGAGEAMQARGFVPSSLAASVANRVSYVLGLTGPSLALDTMCSSSLTALHLACASIRTGDCDQALAGGVNAILHPNRYLQLSQARFASTDGRCRSFGLGGDGYVPGEGVGAVLLKRLSRAEADGDHIYGLIRGSALNHGGRSNGYTVPTPVAQAQVVAEALARAGVHPDAIGYVEAHGTGTALGDPIEIDGLAKAFAAAGSSRTAPCPIGSVKSNIGHLESAAGIAGITKVLLQFQHGELVPSLHAEQLNPNIRFADAPLRVQRAGEPWPARTAEGRPLPRIASVSSFGAGGANAHVVLQDYPAGAVPPNPAGTGARELVVLSARTAGQLRVLARDLADRIDPPPAPAAAPPVDAALLDRVRAASAQILGIAPAEIDLDEDFESLGFDGLGRIELAERVRRGGQGPTGLESCANLREMAARLAPYTVESRPGVPTAAPAPSLRDIAYTLAVGREPQRERLGVVAGGAADLAGRLRAFCAGRAADGVHAGQVSAPDSPLDTLFDGTAGSRFWPPCERPATSTSWRGSGSPALTGPPHPRPATARRAGCRCPRTRSPVNGTGCPNPARRMKPMCRCGQRRHLPQPQNSPRSDPPGLARTPWSDPPGPTRKLPPWHRRPRSKPYGPPSTGTVRTEPSSMPWRGCWRYQPRSSGSTSRTPTSVWTLCSPCPLWTGSTRTSAAS</sequence>
<proteinExistence type="predicted"/>
<dbReference type="InterPro" id="IPR009081">
    <property type="entry name" value="PP-bd_ACP"/>
</dbReference>
<protein>
    <submittedName>
        <fullName evidence="11">Uncharacterized protein</fullName>
    </submittedName>
</protein>
<accession>A0A6F8XM83</accession>
<dbReference type="InterPro" id="IPR049490">
    <property type="entry name" value="C883_1060-like_KR_N"/>
</dbReference>
<dbReference type="GO" id="GO:0071770">
    <property type="term" value="P:DIM/DIP cell wall layer assembly"/>
    <property type="evidence" value="ECO:0007669"/>
    <property type="project" value="TreeGrafter"/>
</dbReference>
<feature type="region of interest" description="Disordered" evidence="8">
    <location>
        <begin position="1172"/>
        <end position="1321"/>
    </location>
</feature>
<comment type="pathway">
    <text evidence="2">Antibiotic biosynthesis.</text>
</comment>
<feature type="compositionally biased region" description="Low complexity" evidence="8">
    <location>
        <begin position="1309"/>
        <end position="1321"/>
    </location>
</feature>
<feature type="compositionally biased region" description="Basic and acidic residues" evidence="8">
    <location>
        <begin position="522"/>
        <end position="535"/>
    </location>
</feature>
<dbReference type="InterPro" id="IPR014030">
    <property type="entry name" value="Ketoacyl_synth_N"/>
</dbReference>
<dbReference type="InterPro" id="IPR014031">
    <property type="entry name" value="Ketoacyl_synth_C"/>
</dbReference>
<evidence type="ECO:0000256" key="2">
    <source>
        <dbReference type="ARBA" id="ARBA00004792"/>
    </source>
</evidence>
<evidence type="ECO:0000259" key="9">
    <source>
        <dbReference type="PROSITE" id="PS50075"/>
    </source>
</evidence>
<dbReference type="Pfam" id="PF21394">
    <property type="entry name" value="Beta-ketacyl_N"/>
    <property type="match status" value="1"/>
</dbReference>
<dbReference type="InterPro" id="IPR013968">
    <property type="entry name" value="PKS_KR"/>
</dbReference>
<dbReference type="SUPFAM" id="SSF47336">
    <property type="entry name" value="ACP-like"/>
    <property type="match status" value="2"/>
</dbReference>
<dbReference type="Gene3D" id="3.30.70.3290">
    <property type="match status" value="1"/>
</dbReference>
<dbReference type="InterPro" id="IPR006162">
    <property type="entry name" value="Ppantetheine_attach_site"/>
</dbReference>
<dbReference type="Pfam" id="PF00550">
    <property type="entry name" value="PP-binding"/>
    <property type="match status" value="2"/>
</dbReference>
<dbReference type="Gene3D" id="1.10.1200.10">
    <property type="entry name" value="ACP-like"/>
    <property type="match status" value="1"/>
</dbReference>
<dbReference type="SMART" id="SM00823">
    <property type="entry name" value="PKS_PP"/>
    <property type="match status" value="2"/>
</dbReference>
<evidence type="ECO:0000256" key="5">
    <source>
        <dbReference type="ARBA" id="ARBA00022553"/>
    </source>
</evidence>
<dbReference type="CDD" id="cd00833">
    <property type="entry name" value="PKS"/>
    <property type="match status" value="1"/>
</dbReference>
<dbReference type="InterPro" id="IPR057326">
    <property type="entry name" value="KR_dom"/>
</dbReference>
<reference evidence="11 12" key="1">
    <citation type="submission" date="2020-03" db="EMBL/GenBank/DDBJ databases">
        <title>Whole genome shotgun sequence of Phytohabitans flavus NBRC 107702.</title>
        <authorList>
            <person name="Komaki H."/>
            <person name="Tamura T."/>
        </authorList>
    </citation>
    <scope>NUCLEOTIDE SEQUENCE [LARGE SCALE GENOMIC DNA]</scope>
    <source>
        <strain evidence="11 12">NBRC 107702</strain>
    </source>
</reference>
<dbReference type="Pfam" id="PF02801">
    <property type="entry name" value="Ketoacyl-synt_C"/>
    <property type="match status" value="1"/>
</dbReference>
<feature type="compositionally biased region" description="Basic residues" evidence="8">
    <location>
        <begin position="1229"/>
        <end position="1243"/>
    </location>
</feature>
<dbReference type="PROSITE" id="PS00012">
    <property type="entry name" value="PHOSPHOPANTETHEINE"/>
    <property type="match status" value="1"/>
</dbReference>
<name>A0A6F8XM83_9ACTN</name>
<dbReference type="InterPro" id="IPR016039">
    <property type="entry name" value="Thiolase-like"/>
</dbReference>
<reference evidence="11 12" key="2">
    <citation type="submission" date="2020-03" db="EMBL/GenBank/DDBJ databases">
        <authorList>
            <person name="Ichikawa N."/>
            <person name="Kimura A."/>
            <person name="Kitahashi Y."/>
            <person name="Uohara A."/>
        </authorList>
    </citation>
    <scope>NUCLEOTIDE SEQUENCE [LARGE SCALE GENOMIC DNA]</scope>
    <source>
        <strain evidence="11 12">NBRC 107702</strain>
    </source>
</reference>
<keyword evidence="6" id="KW-0808">Transferase</keyword>
<keyword evidence="7" id="KW-0677">Repeat</keyword>
<dbReference type="InterPro" id="IPR036736">
    <property type="entry name" value="ACP-like_sf"/>
</dbReference>
<organism evidence="11 12">
    <name type="scientific">Phytohabitans flavus</name>
    <dbReference type="NCBI Taxonomy" id="1076124"/>
    <lineage>
        <taxon>Bacteria</taxon>
        <taxon>Bacillati</taxon>
        <taxon>Actinomycetota</taxon>
        <taxon>Actinomycetes</taxon>
        <taxon>Micromonosporales</taxon>
        <taxon>Micromonosporaceae</taxon>
    </lineage>
</organism>
<keyword evidence="4" id="KW-0963">Cytoplasm</keyword>
<keyword evidence="5" id="KW-0597">Phosphoprotein</keyword>
<feature type="domain" description="Ketosynthase family 3 (KS3)" evidence="10">
    <location>
        <begin position="535"/>
        <end position="964"/>
    </location>
</feature>
<dbReference type="PANTHER" id="PTHR43775">
    <property type="entry name" value="FATTY ACID SYNTHASE"/>
    <property type="match status" value="1"/>
</dbReference>
<evidence type="ECO:0000313" key="11">
    <source>
        <dbReference type="EMBL" id="BCB74917.1"/>
    </source>
</evidence>
<dbReference type="SUPFAM" id="SSF51735">
    <property type="entry name" value="NAD(P)-binding Rossmann-fold domains"/>
    <property type="match status" value="2"/>
</dbReference>
<dbReference type="InterPro" id="IPR020806">
    <property type="entry name" value="PKS_PP-bd"/>
</dbReference>
<dbReference type="Gene3D" id="3.40.47.10">
    <property type="match status" value="1"/>
</dbReference>
<dbReference type="GO" id="GO:0004312">
    <property type="term" value="F:fatty acid synthase activity"/>
    <property type="evidence" value="ECO:0007669"/>
    <property type="project" value="TreeGrafter"/>
</dbReference>
<dbReference type="InterPro" id="IPR036291">
    <property type="entry name" value="NAD(P)-bd_dom_sf"/>
</dbReference>
<dbReference type="Pfam" id="PF16197">
    <property type="entry name" value="KAsynt_C_assoc"/>
    <property type="match status" value="1"/>
</dbReference>
<dbReference type="SMART" id="SM00825">
    <property type="entry name" value="PKS_KS"/>
    <property type="match status" value="1"/>
</dbReference>
<comment type="subcellular location">
    <subcellularLocation>
        <location evidence="1">Cytoplasm</location>
    </subcellularLocation>
</comment>
<feature type="region of interest" description="Disordered" evidence="8">
    <location>
        <begin position="513"/>
        <end position="535"/>
    </location>
</feature>
<feature type="domain" description="Carrier" evidence="9">
    <location>
        <begin position="421"/>
        <end position="494"/>
    </location>
</feature>
<evidence type="ECO:0000256" key="6">
    <source>
        <dbReference type="ARBA" id="ARBA00022679"/>
    </source>
</evidence>
<dbReference type="CDD" id="cd08953">
    <property type="entry name" value="KR_2_SDR_x"/>
    <property type="match status" value="1"/>
</dbReference>
<evidence type="ECO:0000256" key="7">
    <source>
        <dbReference type="ARBA" id="ARBA00022737"/>
    </source>
</evidence>
<evidence type="ECO:0000256" key="8">
    <source>
        <dbReference type="SAM" id="MobiDB-lite"/>
    </source>
</evidence>
<dbReference type="EMBL" id="AP022870">
    <property type="protein sequence ID" value="BCB74917.1"/>
    <property type="molecule type" value="Genomic_DNA"/>
</dbReference>
<dbReference type="KEGG" id="pfla:Pflav_013270"/>
<dbReference type="PANTHER" id="PTHR43775:SF37">
    <property type="entry name" value="SI:DKEY-61P9.11"/>
    <property type="match status" value="1"/>
</dbReference>
<dbReference type="InterPro" id="IPR054514">
    <property type="entry name" value="RhiE-like_linker"/>
</dbReference>
<dbReference type="Pfam" id="PF22336">
    <property type="entry name" value="RhiE-like_linker"/>
    <property type="match status" value="1"/>
</dbReference>
<evidence type="ECO:0000259" key="10">
    <source>
        <dbReference type="PROSITE" id="PS52004"/>
    </source>
</evidence>
<keyword evidence="12" id="KW-1185">Reference proteome</keyword>
<dbReference type="SUPFAM" id="SSF53901">
    <property type="entry name" value="Thiolase-like"/>
    <property type="match status" value="1"/>
</dbReference>
<dbReference type="SMART" id="SM00822">
    <property type="entry name" value="PKS_KR"/>
    <property type="match status" value="1"/>
</dbReference>
<dbReference type="Pfam" id="PF00109">
    <property type="entry name" value="ketoacyl-synt"/>
    <property type="match status" value="1"/>
</dbReference>
<dbReference type="Proteomes" id="UP000502508">
    <property type="component" value="Chromosome"/>
</dbReference>
<dbReference type="GO" id="GO:0005737">
    <property type="term" value="C:cytoplasm"/>
    <property type="evidence" value="ECO:0007669"/>
    <property type="project" value="UniProtKB-SubCell"/>
</dbReference>
<dbReference type="PROSITE" id="PS50075">
    <property type="entry name" value="CARRIER"/>
    <property type="match status" value="1"/>
</dbReference>
<dbReference type="PROSITE" id="PS52004">
    <property type="entry name" value="KS3_2"/>
    <property type="match status" value="1"/>
</dbReference>
<dbReference type="Pfam" id="PF08659">
    <property type="entry name" value="KR"/>
    <property type="match status" value="1"/>
</dbReference>
<dbReference type="InterPro" id="IPR020841">
    <property type="entry name" value="PKS_Beta-ketoAc_synthase_dom"/>
</dbReference>
<gene>
    <name evidence="11" type="ORF">Pflav_013270</name>
</gene>
<evidence type="ECO:0000256" key="3">
    <source>
        <dbReference type="ARBA" id="ARBA00022450"/>
    </source>
</evidence>
<dbReference type="Gene3D" id="3.40.50.720">
    <property type="entry name" value="NAD(P)-binding Rossmann-like Domain"/>
    <property type="match status" value="1"/>
</dbReference>
<dbReference type="InterPro" id="IPR050091">
    <property type="entry name" value="PKS_NRPS_Biosynth_Enz"/>
</dbReference>
<dbReference type="GO" id="GO:0006633">
    <property type="term" value="P:fatty acid biosynthetic process"/>
    <property type="evidence" value="ECO:0007669"/>
    <property type="project" value="TreeGrafter"/>
</dbReference>
<dbReference type="GO" id="GO:0031177">
    <property type="term" value="F:phosphopantetheine binding"/>
    <property type="evidence" value="ECO:0007669"/>
    <property type="project" value="InterPro"/>
</dbReference>